<evidence type="ECO:0000256" key="1">
    <source>
        <dbReference type="ARBA" id="ARBA00009437"/>
    </source>
</evidence>
<evidence type="ECO:0000256" key="2">
    <source>
        <dbReference type="ARBA" id="ARBA00023015"/>
    </source>
</evidence>
<dbReference type="Pfam" id="PF03466">
    <property type="entry name" value="LysR_substrate"/>
    <property type="match status" value="1"/>
</dbReference>
<evidence type="ECO:0000313" key="7">
    <source>
        <dbReference type="Proteomes" id="UP000218332"/>
    </source>
</evidence>
<dbReference type="EMBL" id="NMPM01000008">
    <property type="protein sequence ID" value="PAV27127.1"/>
    <property type="molecule type" value="Genomic_DNA"/>
</dbReference>
<dbReference type="Pfam" id="PF00126">
    <property type="entry name" value="HTH_1"/>
    <property type="match status" value="1"/>
</dbReference>
<dbReference type="InterPro" id="IPR037402">
    <property type="entry name" value="YidZ_PBP2"/>
</dbReference>
<dbReference type="RefSeq" id="WP_095609670.1">
    <property type="nucleotide sequence ID" value="NZ_NMPM01000008.1"/>
</dbReference>
<keyword evidence="2" id="KW-0805">Transcription regulation</keyword>
<organism evidence="6 7">
    <name type="scientific">Tamilnaduibacter salinus</name>
    <dbReference type="NCBI Taxonomy" id="1484056"/>
    <lineage>
        <taxon>Bacteria</taxon>
        <taxon>Pseudomonadati</taxon>
        <taxon>Pseudomonadota</taxon>
        <taxon>Gammaproteobacteria</taxon>
        <taxon>Pseudomonadales</taxon>
        <taxon>Marinobacteraceae</taxon>
        <taxon>Tamilnaduibacter</taxon>
    </lineage>
</organism>
<dbReference type="InterPro" id="IPR036388">
    <property type="entry name" value="WH-like_DNA-bd_sf"/>
</dbReference>
<evidence type="ECO:0000313" key="6">
    <source>
        <dbReference type="EMBL" id="PAV27127.1"/>
    </source>
</evidence>
<comment type="similarity">
    <text evidence="1">Belongs to the LysR transcriptional regulatory family.</text>
</comment>
<dbReference type="GO" id="GO:0003677">
    <property type="term" value="F:DNA binding"/>
    <property type="evidence" value="ECO:0007669"/>
    <property type="project" value="UniProtKB-KW"/>
</dbReference>
<proteinExistence type="inferred from homology"/>
<dbReference type="SUPFAM" id="SSF46785">
    <property type="entry name" value="Winged helix' DNA-binding domain"/>
    <property type="match status" value="1"/>
</dbReference>
<dbReference type="GO" id="GO:0003700">
    <property type="term" value="F:DNA-binding transcription factor activity"/>
    <property type="evidence" value="ECO:0007669"/>
    <property type="project" value="InterPro"/>
</dbReference>
<dbReference type="InterPro" id="IPR050389">
    <property type="entry name" value="LysR-type_TF"/>
</dbReference>
<dbReference type="InterPro" id="IPR005119">
    <property type="entry name" value="LysR_subst-bd"/>
</dbReference>
<sequence>MKLNLRSVDLNLLPVFNAIMEAGQLSQAADALGMSQPAISAALQRLRHTFGDPLFVRTRYGMRPTPRAQELHESLGQQLAAIQNTLDPSNRFHPATSRRRFRILSNDYFEMVLLPSLLSDIRREAPDVQFEVGMAGDDAGTRLKRADADLAIDAFATENDQLIRQVLTEERLAVVARRGHPIIRGHCSKRQFLEAEHVVLPDRNRRLPLDQILNEPGWQRRTGAQVTQFAGMLATCSRSDLIATVPEGMAHQYATSLGLQVLDFPAPVPPIPIYMIWPEVLDRDPAHQWFRSRLLDTASRAQSASQ</sequence>
<dbReference type="CDD" id="cd08417">
    <property type="entry name" value="PBP2_Nitroaromatics_like"/>
    <property type="match status" value="1"/>
</dbReference>
<reference evidence="6 7" key="1">
    <citation type="submission" date="2017-07" db="EMBL/GenBank/DDBJ databases">
        <title>Tamlnaduibacter salinus (Mi-7) genome sequencing.</title>
        <authorList>
            <person name="Verma A."/>
            <person name="Krishnamurthi S."/>
        </authorList>
    </citation>
    <scope>NUCLEOTIDE SEQUENCE [LARGE SCALE GENOMIC DNA]</scope>
    <source>
        <strain evidence="6 7">Mi-7</strain>
    </source>
</reference>
<keyword evidence="7" id="KW-1185">Reference proteome</keyword>
<dbReference type="PANTHER" id="PTHR30118:SF6">
    <property type="entry name" value="HTH-TYPE TRANSCRIPTIONAL REGULATOR LEUO"/>
    <property type="match status" value="1"/>
</dbReference>
<evidence type="ECO:0000259" key="5">
    <source>
        <dbReference type="PROSITE" id="PS50931"/>
    </source>
</evidence>
<comment type="caution">
    <text evidence="6">The sequence shown here is derived from an EMBL/GenBank/DDBJ whole genome shotgun (WGS) entry which is preliminary data.</text>
</comment>
<gene>
    <name evidence="6" type="ORF">CF392_01340</name>
</gene>
<dbReference type="Proteomes" id="UP000218332">
    <property type="component" value="Unassembled WGS sequence"/>
</dbReference>
<dbReference type="PROSITE" id="PS50931">
    <property type="entry name" value="HTH_LYSR"/>
    <property type="match status" value="1"/>
</dbReference>
<evidence type="ECO:0000256" key="3">
    <source>
        <dbReference type="ARBA" id="ARBA00023125"/>
    </source>
</evidence>
<evidence type="ECO:0000256" key="4">
    <source>
        <dbReference type="ARBA" id="ARBA00023163"/>
    </source>
</evidence>
<dbReference type="SUPFAM" id="SSF53850">
    <property type="entry name" value="Periplasmic binding protein-like II"/>
    <property type="match status" value="1"/>
</dbReference>
<dbReference type="PANTHER" id="PTHR30118">
    <property type="entry name" value="HTH-TYPE TRANSCRIPTIONAL REGULATOR LEUO-RELATED"/>
    <property type="match status" value="1"/>
</dbReference>
<dbReference type="AlphaFoldDB" id="A0A2A2I643"/>
<name>A0A2A2I643_9GAMM</name>
<keyword evidence="3" id="KW-0238">DNA-binding</keyword>
<dbReference type="InterPro" id="IPR000847">
    <property type="entry name" value="LysR_HTH_N"/>
</dbReference>
<keyword evidence="4" id="KW-0804">Transcription</keyword>
<protein>
    <submittedName>
        <fullName evidence="6">LysR family transcriptional regulator</fullName>
    </submittedName>
</protein>
<accession>A0A2A2I643</accession>
<dbReference type="PRINTS" id="PR00039">
    <property type="entry name" value="HTHLYSR"/>
</dbReference>
<dbReference type="Gene3D" id="3.40.190.10">
    <property type="entry name" value="Periplasmic binding protein-like II"/>
    <property type="match status" value="2"/>
</dbReference>
<feature type="domain" description="HTH lysR-type" evidence="5">
    <location>
        <begin position="8"/>
        <end position="65"/>
    </location>
</feature>
<dbReference type="InterPro" id="IPR036390">
    <property type="entry name" value="WH_DNA-bd_sf"/>
</dbReference>
<dbReference type="Gene3D" id="1.10.10.10">
    <property type="entry name" value="Winged helix-like DNA-binding domain superfamily/Winged helix DNA-binding domain"/>
    <property type="match status" value="1"/>
</dbReference>